<reference evidence="7 8" key="1">
    <citation type="submission" date="2021-02" db="EMBL/GenBank/DDBJ databases">
        <title>Complete Genome Sequence of Arcanobacterium phocisimile strain DSM 26142T from a harbour seal.</title>
        <authorList>
            <person name="Borowiak M."/>
            <person name="Alssahen M."/>
            <person name="Malorny B."/>
            <person name="Laemmler C."/>
            <person name="Siebert U."/>
            <person name="Ploetz M."/>
            <person name="Abdulmawjood A."/>
        </authorList>
    </citation>
    <scope>NUCLEOTIDE SEQUENCE [LARGE SCALE GENOMIC DNA]</scope>
    <source>
        <strain evidence="7 8">DSM 26142</strain>
    </source>
</reference>
<evidence type="ECO:0000256" key="5">
    <source>
        <dbReference type="SAM" id="MobiDB-lite"/>
    </source>
</evidence>
<keyword evidence="1" id="KW-0489">Methyltransferase</keyword>
<dbReference type="SUPFAM" id="SSF53335">
    <property type="entry name" value="S-adenosyl-L-methionine-dependent methyltransferases"/>
    <property type="match status" value="1"/>
</dbReference>
<gene>
    <name evidence="7" type="ORF">JTE88_04630</name>
</gene>
<keyword evidence="4" id="KW-0819">tRNA processing</keyword>
<keyword evidence="3" id="KW-0949">S-adenosyl-L-methionine</keyword>
<keyword evidence="2" id="KW-0808">Transferase</keyword>
<dbReference type="Pfam" id="PF08704">
    <property type="entry name" value="GCD14"/>
    <property type="match status" value="1"/>
</dbReference>
<organism evidence="7 8">
    <name type="scientific">Arcanobacterium phocisimile</name>
    <dbReference type="NCBI Taxonomy" id="1302235"/>
    <lineage>
        <taxon>Bacteria</taxon>
        <taxon>Bacillati</taxon>
        <taxon>Actinomycetota</taxon>
        <taxon>Actinomycetes</taxon>
        <taxon>Actinomycetales</taxon>
        <taxon>Actinomycetaceae</taxon>
        <taxon>Arcanobacterium</taxon>
    </lineage>
</organism>
<keyword evidence="8" id="KW-1185">Reference proteome</keyword>
<evidence type="ECO:0000256" key="1">
    <source>
        <dbReference type="ARBA" id="ARBA00022603"/>
    </source>
</evidence>
<evidence type="ECO:0000256" key="3">
    <source>
        <dbReference type="ARBA" id="ARBA00022691"/>
    </source>
</evidence>
<evidence type="ECO:0000259" key="6">
    <source>
        <dbReference type="Pfam" id="PF08704"/>
    </source>
</evidence>
<accession>A0ABX7IE41</accession>
<dbReference type="InterPro" id="IPR029063">
    <property type="entry name" value="SAM-dependent_MTases_sf"/>
</dbReference>
<proteinExistence type="predicted"/>
<name>A0ABX7IE41_9ACTO</name>
<feature type="compositionally biased region" description="Low complexity" evidence="5">
    <location>
        <begin position="342"/>
        <end position="352"/>
    </location>
</feature>
<feature type="compositionally biased region" description="Polar residues" evidence="5">
    <location>
        <begin position="328"/>
        <end position="340"/>
    </location>
</feature>
<feature type="domain" description="tRNA (adenine(58)-N(1))-methyltransferase catalytic subunit TRM61 C-terminal" evidence="6">
    <location>
        <begin position="82"/>
        <end position="248"/>
    </location>
</feature>
<dbReference type="PROSITE" id="PS51620">
    <property type="entry name" value="SAM_TRM61"/>
    <property type="match status" value="1"/>
</dbReference>
<dbReference type="EMBL" id="CP070228">
    <property type="protein sequence ID" value="QRV01408.1"/>
    <property type="molecule type" value="Genomic_DNA"/>
</dbReference>
<feature type="compositionally biased region" description="Basic and acidic residues" evidence="5">
    <location>
        <begin position="359"/>
        <end position="369"/>
    </location>
</feature>
<evidence type="ECO:0000313" key="8">
    <source>
        <dbReference type="Proteomes" id="UP000602653"/>
    </source>
</evidence>
<evidence type="ECO:0000313" key="7">
    <source>
        <dbReference type="EMBL" id="QRV01408.1"/>
    </source>
</evidence>
<evidence type="ECO:0000256" key="2">
    <source>
        <dbReference type="ARBA" id="ARBA00022679"/>
    </source>
</evidence>
<dbReference type="Gene3D" id="3.10.330.20">
    <property type="match status" value="1"/>
</dbReference>
<dbReference type="RefSeq" id="WP_204423027.1">
    <property type="nucleotide sequence ID" value="NZ_CP070228.1"/>
</dbReference>
<dbReference type="InterPro" id="IPR049470">
    <property type="entry name" value="TRM61_C"/>
</dbReference>
<dbReference type="PANTHER" id="PTHR12133">
    <property type="entry name" value="TRNA (ADENINE(58)-N(1))-METHYLTRANSFERASE"/>
    <property type="match status" value="1"/>
</dbReference>
<evidence type="ECO:0000256" key="4">
    <source>
        <dbReference type="ARBA" id="ARBA00022694"/>
    </source>
</evidence>
<dbReference type="Gene3D" id="3.40.50.150">
    <property type="entry name" value="Vaccinia Virus protein VP39"/>
    <property type="match status" value="1"/>
</dbReference>
<dbReference type="Proteomes" id="UP000602653">
    <property type="component" value="Chromosome"/>
</dbReference>
<dbReference type="PANTHER" id="PTHR12133:SF1">
    <property type="entry name" value="TRNA (ADENINE(58)-N(1))-METHYLTRANSFERASE, MITOCHONDRIAL"/>
    <property type="match status" value="1"/>
</dbReference>
<dbReference type="InterPro" id="IPR014816">
    <property type="entry name" value="tRNA_MeTrfase_Gcd14"/>
</dbReference>
<dbReference type="Pfam" id="PF14801">
    <property type="entry name" value="TrmI-like_N"/>
    <property type="match status" value="1"/>
</dbReference>
<sequence>MTNYPHPLGAERRRGPFRAGERVQLTDTKNRKYTVMLTHDGYFQSQRGSFHHRDLIGKDEGTVLDTTSGHRLLALRPLVNDYVLSMPRGATVVYPKDAGQIVQQADVFPGARVVEAGLGSGALALSLLSAIGMDGHLTSVERRPEFAEIARANVESWFGPQLPPWDVVLGDLDSVLDSMDEGSIDTVVLDMLAPWENIDSAAHALRSGGVIIGYVATTTQMSRFVEDLRTSECFTEPQASETMVRTWHLDGLSVRPDHRMVAHTGFLVVARRIGRGSMPLVPTKRPAPAAHSEPLAWETDQLQERAMSTKKLRKVRRDVAHRADVELSGTSEAGENSAAMNAQLEAESQARAAAKRAQRQNERETDNND</sequence>
<dbReference type="CDD" id="cd02440">
    <property type="entry name" value="AdoMet_MTases"/>
    <property type="match status" value="1"/>
</dbReference>
<feature type="region of interest" description="Disordered" evidence="5">
    <location>
        <begin position="326"/>
        <end position="369"/>
    </location>
</feature>
<protein>
    <submittedName>
        <fullName evidence="7">tRNA (Adenine-N1)-methyltransferase</fullName>
    </submittedName>
</protein>